<keyword evidence="5" id="KW-0808">Transferase</keyword>
<dbReference type="PANTHER" id="PTHR31201:SF1">
    <property type="entry name" value="GLYCEROPHOSPHOCHOLINE ACYLTRANSFERASE 1"/>
    <property type="match status" value="1"/>
</dbReference>
<evidence type="ECO:0000256" key="1">
    <source>
        <dbReference type="ARBA" id="ARBA00004141"/>
    </source>
</evidence>
<dbReference type="Pfam" id="PF10998">
    <property type="entry name" value="DUF2838"/>
    <property type="match status" value="1"/>
</dbReference>
<evidence type="ECO:0000256" key="13">
    <source>
        <dbReference type="SAM" id="Coils"/>
    </source>
</evidence>
<reference evidence="15 16" key="1">
    <citation type="journal article" date="2009" name="Genome Res.">
        <title>Comparative genomics of protoploid Saccharomycetaceae.</title>
        <authorList>
            <consortium name="The Genolevures Consortium"/>
            <person name="Souciet J.-L."/>
            <person name="Dujon B."/>
            <person name="Gaillardin C."/>
            <person name="Johnston M."/>
            <person name="Baret P.V."/>
            <person name="Cliften P."/>
            <person name="Sherman D.J."/>
            <person name="Weissenbach J."/>
            <person name="Westhof E."/>
            <person name="Wincker P."/>
            <person name="Jubin C."/>
            <person name="Poulain J."/>
            <person name="Barbe V."/>
            <person name="Segurens B."/>
            <person name="Artiguenave F."/>
            <person name="Anthouard V."/>
            <person name="Vacherie B."/>
            <person name="Val M.-E."/>
            <person name="Fulton R.S."/>
            <person name="Minx P."/>
            <person name="Wilson R."/>
            <person name="Durrens P."/>
            <person name="Jean G."/>
            <person name="Marck C."/>
            <person name="Martin T."/>
            <person name="Nikolski M."/>
            <person name="Rolland T."/>
            <person name="Seret M.-L."/>
            <person name="Casaregola S."/>
            <person name="Despons L."/>
            <person name="Fairhead C."/>
            <person name="Fischer G."/>
            <person name="Lafontaine I."/>
            <person name="Leh V."/>
            <person name="Lemaire M."/>
            <person name="de Montigny J."/>
            <person name="Neuveglise C."/>
            <person name="Thierry A."/>
            <person name="Blanc-Lenfle I."/>
            <person name="Bleykasten C."/>
            <person name="Diffels J."/>
            <person name="Fritsch E."/>
            <person name="Frangeul L."/>
            <person name="Goeffon A."/>
            <person name="Jauniaux N."/>
            <person name="Kachouri-Lafond R."/>
            <person name="Payen C."/>
            <person name="Potier S."/>
            <person name="Pribylova L."/>
            <person name="Ozanne C."/>
            <person name="Richard G.-F."/>
            <person name="Sacerdot C."/>
            <person name="Straub M.-L."/>
            <person name="Talla E."/>
        </authorList>
    </citation>
    <scope>NUCLEOTIDE SEQUENCE [LARGE SCALE GENOMIC DNA]</scope>
    <source>
        <strain evidence="16">ATCC 56472 / CBS 6340 / NRRL Y-8284</strain>
    </source>
</reference>
<evidence type="ECO:0000256" key="10">
    <source>
        <dbReference type="ARBA" id="ARBA00023209"/>
    </source>
</evidence>
<feature type="coiled-coil region" evidence="13">
    <location>
        <begin position="370"/>
        <end position="397"/>
    </location>
</feature>
<dbReference type="HOGENOM" id="CLU_018994_1_2_1"/>
<accession>C5DHU4</accession>
<evidence type="ECO:0000313" key="15">
    <source>
        <dbReference type="EMBL" id="CAR23355.1"/>
    </source>
</evidence>
<keyword evidence="12" id="KW-0012">Acyltransferase</keyword>
<evidence type="ECO:0000256" key="14">
    <source>
        <dbReference type="SAM" id="Phobius"/>
    </source>
</evidence>
<dbReference type="RefSeq" id="XP_002553792.1">
    <property type="nucleotide sequence ID" value="XM_002553746.1"/>
</dbReference>
<dbReference type="Proteomes" id="UP000002036">
    <property type="component" value="Chromosome E"/>
</dbReference>
<feature type="transmembrane region" description="Helical" evidence="14">
    <location>
        <begin position="318"/>
        <end position="340"/>
    </location>
</feature>
<dbReference type="GeneID" id="8291947"/>
<evidence type="ECO:0000256" key="8">
    <source>
        <dbReference type="ARBA" id="ARBA00023098"/>
    </source>
</evidence>
<keyword evidence="8" id="KW-0443">Lipid metabolism</keyword>
<keyword evidence="9 14" id="KW-0472">Membrane</keyword>
<comment type="subcellular location">
    <subcellularLocation>
        <location evidence="1">Membrane</location>
        <topology evidence="1">Multi-pass membrane protein</topology>
    </subcellularLocation>
</comment>
<evidence type="ECO:0000256" key="11">
    <source>
        <dbReference type="ARBA" id="ARBA00023264"/>
    </source>
</evidence>
<dbReference type="AlphaFoldDB" id="C5DHU4"/>
<evidence type="ECO:0000256" key="5">
    <source>
        <dbReference type="ARBA" id="ARBA00022679"/>
    </source>
</evidence>
<keyword evidence="13" id="KW-0175">Coiled coil</keyword>
<dbReference type="GO" id="GO:0006656">
    <property type="term" value="P:phosphatidylcholine biosynthetic process"/>
    <property type="evidence" value="ECO:0007669"/>
    <property type="project" value="TreeGrafter"/>
</dbReference>
<dbReference type="OMA" id="YIDYYGK"/>
<evidence type="ECO:0000256" key="7">
    <source>
        <dbReference type="ARBA" id="ARBA00022989"/>
    </source>
</evidence>
<evidence type="ECO:0000256" key="6">
    <source>
        <dbReference type="ARBA" id="ARBA00022692"/>
    </source>
</evidence>
<evidence type="ECO:0000313" key="16">
    <source>
        <dbReference type="Proteomes" id="UP000002036"/>
    </source>
</evidence>
<evidence type="ECO:0000256" key="9">
    <source>
        <dbReference type="ARBA" id="ARBA00023136"/>
    </source>
</evidence>
<feature type="transmembrane region" description="Helical" evidence="14">
    <location>
        <begin position="134"/>
        <end position="152"/>
    </location>
</feature>
<evidence type="ECO:0000256" key="2">
    <source>
        <dbReference type="ARBA" id="ARBA00006675"/>
    </source>
</evidence>
<keyword evidence="7 14" id="KW-1133">Transmembrane helix</keyword>
<evidence type="ECO:0000256" key="4">
    <source>
        <dbReference type="ARBA" id="ARBA00022516"/>
    </source>
</evidence>
<keyword evidence="6 14" id="KW-0812">Transmembrane</keyword>
<dbReference type="InParanoid" id="C5DHU4"/>
<evidence type="ECO:0000256" key="3">
    <source>
        <dbReference type="ARBA" id="ARBA00019082"/>
    </source>
</evidence>
<comment type="similarity">
    <text evidence="2">Belongs to the GPC1 family.</text>
</comment>
<dbReference type="OrthoDB" id="406287at2759"/>
<dbReference type="eggNOG" id="KOG2895">
    <property type="taxonomic scope" value="Eukaryota"/>
</dbReference>
<gene>
    <name evidence="15" type="ordered locus">KLTH0E07172g</name>
</gene>
<feature type="transmembrane region" description="Helical" evidence="14">
    <location>
        <begin position="109"/>
        <end position="128"/>
    </location>
</feature>
<keyword evidence="10" id="KW-0594">Phospholipid biosynthesis</keyword>
<keyword evidence="4" id="KW-0444">Lipid biosynthesis</keyword>
<name>C5DHU4_LACTC</name>
<dbReference type="PANTHER" id="PTHR31201">
    <property type="entry name" value="OS01G0585100 PROTEIN"/>
    <property type="match status" value="1"/>
</dbReference>
<protein>
    <recommendedName>
        <fullName evidence="3">Glycerophosphocholine acyltransferase 1</fullName>
    </recommendedName>
</protein>
<dbReference type="FunCoup" id="C5DHU4">
    <property type="interactions" value="212"/>
</dbReference>
<feature type="transmembrane region" description="Helical" evidence="14">
    <location>
        <begin position="261"/>
        <end position="279"/>
    </location>
</feature>
<feature type="transmembrane region" description="Helical" evidence="14">
    <location>
        <begin position="346"/>
        <end position="366"/>
    </location>
</feature>
<dbReference type="GO" id="GO:0016020">
    <property type="term" value="C:membrane"/>
    <property type="evidence" value="ECO:0007669"/>
    <property type="project" value="UniProtKB-SubCell"/>
</dbReference>
<evidence type="ECO:0000256" key="12">
    <source>
        <dbReference type="ARBA" id="ARBA00023315"/>
    </source>
</evidence>
<feature type="transmembrane region" description="Helical" evidence="14">
    <location>
        <begin position="184"/>
        <end position="203"/>
    </location>
</feature>
<organism evidence="15 16">
    <name type="scientific">Lachancea thermotolerans (strain ATCC 56472 / CBS 6340 / NRRL Y-8284)</name>
    <name type="common">Yeast</name>
    <name type="synonym">Kluyveromyces thermotolerans</name>
    <dbReference type="NCBI Taxonomy" id="559295"/>
    <lineage>
        <taxon>Eukaryota</taxon>
        <taxon>Fungi</taxon>
        <taxon>Dikarya</taxon>
        <taxon>Ascomycota</taxon>
        <taxon>Saccharomycotina</taxon>
        <taxon>Saccharomycetes</taxon>
        <taxon>Saccharomycetales</taxon>
        <taxon>Saccharomycetaceae</taxon>
        <taxon>Lachancea</taxon>
    </lineage>
</organism>
<sequence>MSDIPDTLDTDSDEGSEPMKVTLANWVEFLDPLSFTAQSQYLPRKYLTRARRRLKSARPRQKLNQLKTTAQDLTPQLEDFKRRTIERLHSLDRPLESLFFHNSSRLEKWFYPFTLFHIFAIGFIIGKYPSWFHVYYTGMLVLLMPVRFYTYYKTNNHYYMADLCYYVNLMVLLFVWVWPDSVHLYQSCFAFTFGTLSFAVITWRNSLVIHSVDKITSCFIHIMPPLTMYTIHHGLGEDLKRARFPAASLAGSKKWNLKYNIFWTSLYYLLWQSAYHYFITLRKSSKIKSGQRATSFEYLTTHQFKNFWAAKLPEPWPMFFYILFQYCYQLGTMMLCGIWFNYRGAAGAFLTFIYLCAAKNGATYYIDYYGKKFEKEVAKLKSEVEDLQQQLSQKANSSSNNYSGVLE</sequence>
<proteinExistence type="inferred from homology"/>
<dbReference type="InterPro" id="IPR021261">
    <property type="entry name" value="GPCAT"/>
</dbReference>
<keyword evidence="16" id="KW-1185">Reference proteome</keyword>
<dbReference type="GO" id="GO:0016746">
    <property type="term" value="F:acyltransferase activity"/>
    <property type="evidence" value="ECO:0007669"/>
    <property type="project" value="UniProtKB-KW"/>
</dbReference>
<feature type="transmembrane region" description="Helical" evidence="14">
    <location>
        <begin position="159"/>
        <end position="178"/>
    </location>
</feature>
<keyword evidence="11" id="KW-1208">Phospholipid metabolism</keyword>
<dbReference type="KEGG" id="lth:KLTH0E07172g"/>
<dbReference type="EMBL" id="CU928169">
    <property type="protein sequence ID" value="CAR23355.1"/>
    <property type="molecule type" value="Genomic_DNA"/>
</dbReference>